<comment type="caution">
    <text evidence="1">The sequence shown here is derived from an EMBL/GenBank/DDBJ whole genome shotgun (WGS) entry which is preliminary data.</text>
</comment>
<sequence length="158" mass="18565">MQCLQIITERATLEYANEKYVENVSIFITRYGRRSPYYMNILGRNKHTWTNNVTINVVFYEYLHNEYRRSFVELHFRLCDMLNSDPYVGAMVAKAGITCPAYSKMQYLVNMTVPTADFKYLVPFKKAMAELEFTITKTGESIAKARFYVTFVDKKKLI</sequence>
<evidence type="ECO:0000313" key="2">
    <source>
        <dbReference type="Proteomes" id="UP001549920"/>
    </source>
</evidence>
<dbReference type="EMBL" id="JBEUOH010000021">
    <property type="protein sequence ID" value="KAL0868170.1"/>
    <property type="molecule type" value="Genomic_DNA"/>
</dbReference>
<accession>A0ABR3HCP2</accession>
<dbReference type="Proteomes" id="UP001549920">
    <property type="component" value="Unassembled WGS sequence"/>
</dbReference>
<organism evidence="1 2">
    <name type="scientific">Loxostege sticticalis</name>
    <name type="common">Beet webworm moth</name>
    <dbReference type="NCBI Taxonomy" id="481309"/>
    <lineage>
        <taxon>Eukaryota</taxon>
        <taxon>Metazoa</taxon>
        <taxon>Ecdysozoa</taxon>
        <taxon>Arthropoda</taxon>
        <taxon>Hexapoda</taxon>
        <taxon>Insecta</taxon>
        <taxon>Pterygota</taxon>
        <taxon>Neoptera</taxon>
        <taxon>Endopterygota</taxon>
        <taxon>Lepidoptera</taxon>
        <taxon>Glossata</taxon>
        <taxon>Ditrysia</taxon>
        <taxon>Pyraloidea</taxon>
        <taxon>Crambidae</taxon>
        <taxon>Pyraustinae</taxon>
        <taxon>Loxostege</taxon>
    </lineage>
</organism>
<reference evidence="1 2" key="1">
    <citation type="submission" date="2024-06" db="EMBL/GenBank/DDBJ databases">
        <title>A chromosome-level genome assembly of beet webworm, Loxostege sticticalis.</title>
        <authorList>
            <person name="Zhang Y."/>
        </authorList>
    </citation>
    <scope>NUCLEOTIDE SEQUENCE [LARGE SCALE GENOMIC DNA]</scope>
    <source>
        <strain evidence="1">AQ026</strain>
        <tissue evidence="1">Whole body</tissue>
    </source>
</reference>
<gene>
    <name evidence="1" type="ORF">ABMA27_007720</name>
</gene>
<name>A0ABR3HCP2_LOXSC</name>
<proteinExistence type="predicted"/>
<evidence type="ECO:0000313" key="1">
    <source>
        <dbReference type="EMBL" id="KAL0868170.1"/>
    </source>
</evidence>
<keyword evidence="2" id="KW-1185">Reference proteome</keyword>
<protein>
    <submittedName>
        <fullName evidence="1">Uncharacterized protein</fullName>
    </submittedName>
</protein>